<feature type="signal peptide" evidence="1">
    <location>
        <begin position="1"/>
        <end position="24"/>
    </location>
</feature>
<keyword evidence="1" id="KW-0732">Signal</keyword>
<sequence length="69" mass="7252">LDIFVHSCFGLWLQLCGFTSPLISLLCECTYSSHVPFTSSATGALAASALWCFSCSGVCSSGNSINILI</sequence>
<evidence type="ECO:0000256" key="1">
    <source>
        <dbReference type="SAM" id="SignalP"/>
    </source>
</evidence>
<evidence type="ECO:0000313" key="3">
    <source>
        <dbReference type="WBParaSite" id="GPUH_0002696701-mRNA-1"/>
    </source>
</evidence>
<organism evidence="2">
    <name type="scientific">Gongylonema pulchrum</name>
    <dbReference type="NCBI Taxonomy" id="637853"/>
    <lineage>
        <taxon>Eukaryota</taxon>
        <taxon>Metazoa</taxon>
        <taxon>Ecdysozoa</taxon>
        <taxon>Nematoda</taxon>
        <taxon>Chromadorea</taxon>
        <taxon>Rhabditida</taxon>
        <taxon>Spirurina</taxon>
        <taxon>Spiruromorpha</taxon>
        <taxon>Spiruroidea</taxon>
        <taxon>Gongylonematidae</taxon>
        <taxon>Gongylonema</taxon>
    </lineage>
</organism>
<evidence type="ECO:0000313" key="2">
    <source>
        <dbReference type="WBParaSite" id="GPUH_0000853201-mRNA-1"/>
    </source>
</evidence>
<dbReference type="AlphaFoldDB" id="A0A183DII1"/>
<accession>A0A183DII1</accession>
<name>A0A183DII1_9BILA</name>
<protein>
    <submittedName>
        <fullName evidence="2 3">Ovule protein</fullName>
    </submittedName>
</protein>
<dbReference type="WBParaSite" id="GPUH_0002696701-mRNA-1">
    <property type="protein sequence ID" value="GPUH_0002696701-mRNA-1"/>
    <property type="gene ID" value="GPUH_0002696701"/>
</dbReference>
<dbReference type="WBParaSite" id="GPUH_0000853201-mRNA-1">
    <property type="protein sequence ID" value="GPUH_0000853201-mRNA-1"/>
    <property type="gene ID" value="GPUH_0000853201"/>
</dbReference>
<reference evidence="2 3" key="1">
    <citation type="submission" date="2016-06" db="UniProtKB">
        <authorList>
            <consortium name="WormBaseParasite"/>
        </authorList>
    </citation>
    <scope>IDENTIFICATION</scope>
</reference>
<proteinExistence type="predicted"/>
<feature type="chain" id="PRO_5008874603" evidence="1">
    <location>
        <begin position="25"/>
        <end position="69"/>
    </location>
</feature>